<evidence type="ECO:0000259" key="10">
    <source>
        <dbReference type="Pfam" id="PF01179"/>
    </source>
</evidence>
<dbReference type="InterPro" id="IPR049948">
    <property type="entry name" value="Cu_Am_ox_TPQ-bd"/>
</dbReference>
<feature type="domain" description="Copper amine oxidase catalytic" evidence="10">
    <location>
        <begin position="339"/>
        <end position="747"/>
    </location>
</feature>
<comment type="PTM">
    <text evidence="7 8">Topaquinone (TPQ) is generated by copper-dependent autoxidation of a specific tyrosyl residue.</text>
</comment>
<evidence type="ECO:0000256" key="7">
    <source>
        <dbReference type="PIRSR" id="PIRSR600269-51"/>
    </source>
</evidence>
<evidence type="ECO:0000256" key="3">
    <source>
        <dbReference type="ARBA" id="ARBA00022772"/>
    </source>
</evidence>
<dbReference type="PRINTS" id="PR00766">
    <property type="entry name" value="CUDAOXIDASE"/>
</dbReference>
<dbReference type="PANTHER" id="PTHR10638:SF20">
    <property type="entry name" value="AMINE OXIDASE"/>
    <property type="match status" value="1"/>
</dbReference>
<dbReference type="PROSITE" id="PS01165">
    <property type="entry name" value="COPPER_AMINE_OXID_2"/>
    <property type="match status" value="1"/>
</dbReference>
<dbReference type="Gene3D" id="3.10.450.40">
    <property type="match status" value="2"/>
</dbReference>
<protein>
    <recommendedName>
        <fullName evidence="8">Amine oxidase</fullName>
        <ecNumber evidence="8">1.4.3.-</ecNumber>
    </recommendedName>
</protein>
<comment type="caution">
    <text evidence="12">The sequence shown here is derived from an EMBL/GenBank/DDBJ whole genome shotgun (WGS) entry which is preliminary data.</text>
</comment>
<sequence length="802" mass="92203">MEMKGPSYTNISGQRWRIIAFLLGLLSIGLAIALIVVIIKNNKNDKLEINNKLESGTCQTTSEKYGKINLELSNTSSVFVHLTRAEIEGLQSFLYNQQELNLVDLKDINVDKNFIFLSDLYLPDKKDVLNYLDKNGPKPPREAHVIIFRGNEQPPYMQEVIVGPLPTPTHYRPVPFTPEKIPFVYRPLFGGNEYYKMIIYLRENIDPFLGVMFMDIFGARLTHCNNACLQFGNGVAVSPTLSGENERKVWTSLNHISEYSGFRLLDFSVLVDIDMKIFTIEKIWFNSTIFNNITEVLTFYNQNKETIPKIPLPVYSSDDFSTLNQRGIPPMDPPLRNPKQFSPDGKRYNVQGHHVEYMFWKFDFRMSTIHGPQLYDIRFKNERIAYELSIQEIAVFYSGFKPNDILAQFLDSIALIGLQSKVLFPGVDCPDDATLIGSSFHVGGVSSYELTTSFCLFELNTGIPFRRHHSYWFSNGRFYEGMENIVLVLRTIPTIGNYDYIIDFIFYPNGALEVKVTSTGYVRALFYTKGDEKYSFQLHDNFGAPIHHHLFHIKADLDIKGTSNRFATLDINTEETENQFSEVSVEKIIQLKFNSSVKETEKDAAYRFNFDAPKYLVMYNDQIKDKYGNVKSYRILNKGMTYQLLPRGHGNEPMASWARYQMAVTKYNDSERTSSSVYGSLDIKEPVVDFQKYIDDDDSILDEDLVAWITMGQYHIPHTEDLPVTTSPGMDTSCLFLPYNYFAEDAAISSKNAVRVEPTERSKRGSAVRVQRYGVKRESTCLPADHNYDELIKQYPRWIIDN</sequence>
<dbReference type="SUPFAM" id="SSF49998">
    <property type="entry name" value="Amine oxidase catalytic domain"/>
    <property type="match status" value="1"/>
</dbReference>
<name>A0A8B6D447_MYTGA</name>
<dbReference type="GO" id="GO:0009308">
    <property type="term" value="P:amine metabolic process"/>
    <property type="evidence" value="ECO:0007669"/>
    <property type="project" value="UniProtKB-UniRule"/>
</dbReference>
<accession>A0A8B6D447</accession>
<evidence type="ECO:0000256" key="1">
    <source>
        <dbReference type="ARBA" id="ARBA00007983"/>
    </source>
</evidence>
<dbReference type="FunFam" id="3.10.450.40:FF:000007">
    <property type="entry name" value="Amine oxidase"/>
    <property type="match status" value="1"/>
</dbReference>
<dbReference type="GO" id="GO:0048038">
    <property type="term" value="F:quinone binding"/>
    <property type="evidence" value="ECO:0007669"/>
    <property type="project" value="InterPro"/>
</dbReference>
<dbReference type="Pfam" id="PF02727">
    <property type="entry name" value="Cu_amine_oxidN2"/>
    <property type="match status" value="1"/>
</dbReference>
<evidence type="ECO:0000259" key="11">
    <source>
        <dbReference type="Pfam" id="PF02727"/>
    </source>
</evidence>
<evidence type="ECO:0000256" key="5">
    <source>
        <dbReference type="ARBA" id="ARBA00023008"/>
    </source>
</evidence>
<evidence type="ECO:0000313" key="12">
    <source>
        <dbReference type="EMBL" id="VDI14828.1"/>
    </source>
</evidence>
<gene>
    <name evidence="12" type="ORF">MGAL_10B072302</name>
</gene>
<keyword evidence="9" id="KW-0472">Membrane</keyword>
<dbReference type="PROSITE" id="PS01164">
    <property type="entry name" value="COPPER_AMINE_OXID_1"/>
    <property type="match status" value="1"/>
</dbReference>
<comment type="similarity">
    <text evidence="1 8">Belongs to the copper/topaquinone oxidase family.</text>
</comment>
<comment type="cofactor">
    <cofactor evidence="8">
        <name>Cu cation</name>
        <dbReference type="ChEBI" id="CHEBI:23378"/>
    </cofactor>
    <text evidence="8">Contains 1 topaquinone per subunit.</text>
</comment>
<dbReference type="Proteomes" id="UP000596742">
    <property type="component" value="Unassembled WGS sequence"/>
</dbReference>
<dbReference type="GO" id="GO:0008131">
    <property type="term" value="F:primary methylamine oxidase activity"/>
    <property type="evidence" value="ECO:0007669"/>
    <property type="project" value="InterPro"/>
</dbReference>
<dbReference type="EMBL" id="UYJE01002913">
    <property type="protein sequence ID" value="VDI14828.1"/>
    <property type="molecule type" value="Genomic_DNA"/>
</dbReference>
<feature type="domain" description="Copper amine oxidase N2-terminal" evidence="11">
    <location>
        <begin position="86"/>
        <end position="169"/>
    </location>
</feature>
<dbReference type="EC" id="1.4.3.-" evidence="8"/>
<dbReference type="InterPro" id="IPR036460">
    <property type="entry name" value="Cu_amine_oxidase_C_sf"/>
</dbReference>
<keyword evidence="2 8" id="KW-0479">Metal-binding</keyword>
<dbReference type="InterPro" id="IPR016182">
    <property type="entry name" value="Cu_amine_oxidase_N-reg"/>
</dbReference>
<feature type="modified residue" description="2',4',5'-topaquinone" evidence="7">
    <location>
        <position position="498"/>
    </location>
</feature>
<evidence type="ECO:0000256" key="6">
    <source>
        <dbReference type="PIRSR" id="PIRSR600269-50"/>
    </source>
</evidence>
<proteinExistence type="inferred from homology"/>
<evidence type="ECO:0000256" key="2">
    <source>
        <dbReference type="ARBA" id="ARBA00022723"/>
    </source>
</evidence>
<evidence type="ECO:0000256" key="8">
    <source>
        <dbReference type="RuleBase" id="RU000672"/>
    </source>
</evidence>
<dbReference type="InterPro" id="IPR015800">
    <property type="entry name" value="Cu_amine_oxidase_N2"/>
</dbReference>
<keyword evidence="4 8" id="KW-0560">Oxidoreductase</keyword>
<organism evidence="12 13">
    <name type="scientific">Mytilus galloprovincialis</name>
    <name type="common">Mediterranean mussel</name>
    <dbReference type="NCBI Taxonomy" id="29158"/>
    <lineage>
        <taxon>Eukaryota</taxon>
        <taxon>Metazoa</taxon>
        <taxon>Spiralia</taxon>
        <taxon>Lophotrochozoa</taxon>
        <taxon>Mollusca</taxon>
        <taxon>Bivalvia</taxon>
        <taxon>Autobranchia</taxon>
        <taxon>Pteriomorphia</taxon>
        <taxon>Mytilida</taxon>
        <taxon>Mytiloidea</taxon>
        <taxon>Mytilidae</taxon>
        <taxon>Mytilinae</taxon>
        <taxon>Mytilus</taxon>
    </lineage>
</organism>
<dbReference type="GO" id="GO:0005507">
    <property type="term" value="F:copper ion binding"/>
    <property type="evidence" value="ECO:0007669"/>
    <property type="project" value="InterPro"/>
</dbReference>
<dbReference type="Gene3D" id="2.70.98.20">
    <property type="entry name" value="Copper amine oxidase, catalytic domain"/>
    <property type="match status" value="1"/>
</dbReference>
<keyword evidence="3 6" id="KW-0801">TPQ</keyword>
<keyword evidence="5 8" id="KW-0186">Copper</keyword>
<dbReference type="AlphaFoldDB" id="A0A8B6D447"/>
<dbReference type="InterPro" id="IPR000269">
    <property type="entry name" value="Cu_amine_oxidase"/>
</dbReference>
<dbReference type="InterPro" id="IPR049947">
    <property type="entry name" value="Cu_Am_Ox_Cu-bd"/>
</dbReference>
<keyword evidence="13" id="KW-1185">Reference proteome</keyword>
<reference evidence="12" key="1">
    <citation type="submission" date="2018-11" db="EMBL/GenBank/DDBJ databases">
        <authorList>
            <person name="Alioto T."/>
            <person name="Alioto T."/>
        </authorList>
    </citation>
    <scope>NUCLEOTIDE SEQUENCE</scope>
</reference>
<dbReference type="PANTHER" id="PTHR10638">
    <property type="entry name" value="COPPER AMINE OXIDASE"/>
    <property type="match status" value="1"/>
</dbReference>
<dbReference type="OrthoDB" id="5379943at2759"/>
<evidence type="ECO:0000256" key="9">
    <source>
        <dbReference type="SAM" id="Phobius"/>
    </source>
</evidence>
<dbReference type="GO" id="GO:0005886">
    <property type="term" value="C:plasma membrane"/>
    <property type="evidence" value="ECO:0007669"/>
    <property type="project" value="TreeGrafter"/>
</dbReference>
<keyword evidence="9" id="KW-1133">Transmembrane helix</keyword>
<feature type="active site" description="Schiff-base intermediate with substrate; via topaquinone" evidence="6">
    <location>
        <position position="498"/>
    </location>
</feature>
<dbReference type="SUPFAM" id="SSF54416">
    <property type="entry name" value="Amine oxidase N-terminal region"/>
    <property type="match status" value="1"/>
</dbReference>
<evidence type="ECO:0000313" key="13">
    <source>
        <dbReference type="Proteomes" id="UP000596742"/>
    </source>
</evidence>
<dbReference type="InterPro" id="IPR015798">
    <property type="entry name" value="Cu_amine_oxidase_C"/>
</dbReference>
<keyword evidence="9" id="KW-0812">Transmembrane</keyword>
<feature type="transmembrane region" description="Helical" evidence="9">
    <location>
        <begin position="20"/>
        <end position="39"/>
    </location>
</feature>
<dbReference type="Pfam" id="PF01179">
    <property type="entry name" value="Cu_amine_oxid"/>
    <property type="match status" value="1"/>
</dbReference>
<evidence type="ECO:0000256" key="4">
    <source>
        <dbReference type="ARBA" id="ARBA00023002"/>
    </source>
</evidence>
<feature type="active site" description="Proton acceptor" evidence="6">
    <location>
        <position position="411"/>
    </location>
</feature>